<comment type="caution">
    <text evidence="1">The sequence shown here is derived from an EMBL/GenBank/DDBJ whole genome shotgun (WGS) entry which is preliminary data.</text>
</comment>
<protein>
    <submittedName>
        <fullName evidence="1">Glycosyl transferase</fullName>
    </submittedName>
</protein>
<sequence length="85" mass="9645">MPRGEARGSRRVDTETGEGYKLARRGILIPSGDSQALAEALLFAVREKTLMIEIAERARKHVLQKYSLERLVKDMESLYEGLVRN</sequence>
<gene>
    <name evidence="1" type="ORF">LDC_2310</name>
</gene>
<name>D9PL87_9ZZZZ</name>
<organism evidence="1">
    <name type="scientific">sediment metagenome</name>
    <dbReference type="NCBI Taxonomy" id="749907"/>
    <lineage>
        <taxon>unclassified sequences</taxon>
        <taxon>metagenomes</taxon>
        <taxon>ecological metagenomes</taxon>
    </lineage>
</organism>
<keyword evidence="1" id="KW-0808">Transferase</keyword>
<reference evidence="1" key="1">
    <citation type="submission" date="2010-07" db="EMBL/GenBank/DDBJ databases">
        <authorList>
            <consortium name="CONSOLIDER consortium CSD2007-00005"/>
            <person name="Guazzaroni M.-E."/>
            <person name="Richter M."/>
            <person name="Garcia-Salamanca A."/>
            <person name="Yarza P."/>
            <person name="Ferrer M."/>
        </authorList>
    </citation>
    <scope>NUCLEOTIDE SEQUENCE</scope>
</reference>
<dbReference type="Gene3D" id="3.40.50.2000">
    <property type="entry name" value="Glycogen Phosphorylase B"/>
    <property type="match status" value="2"/>
</dbReference>
<reference evidence="1" key="2">
    <citation type="journal article" date="2011" name="Microb. Ecol.">
        <title>Taxonomic and Functional Metagenomic Profiling of the Microbial Community in the Anoxic Sediment of a Sub-saline Shallow Lake (Laguna de Carrizo, Central Spain).</title>
        <authorList>
            <person name="Ferrer M."/>
            <person name="Guazzaroni M.E."/>
            <person name="Richter M."/>
            <person name="Garcia-Salamanca A."/>
            <person name="Yarza P."/>
            <person name="Suarez-Suarez A."/>
            <person name="Solano J."/>
            <person name="Alcaide M."/>
            <person name="van Dillewijn P."/>
            <person name="Molina-Henares M.A."/>
            <person name="Lopez-Cortes N."/>
            <person name="Al-Ramahi Y."/>
            <person name="Guerrero C."/>
            <person name="Acosta A."/>
            <person name="de Eugenio L.I."/>
            <person name="Martinez V."/>
            <person name="Marques S."/>
            <person name="Rojo F."/>
            <person name="Santero E."/>
            <person name="Genilloud O."/>
            <person name="Perez-Perez J."/>
            <person name="Rossello-Mora R."/>
            <person name="Ramos J.L."/>
        </authorList>
    </citation>
    <scope>NUCLEOTIDE SEQUENCE</scope>
</reference>
<dbReference type="AlphaFoldDB" id="D9PL87"/>
<dbReference type="GO" id="GO:0016740">
    <property type="term" value="F:transferase activity"/>
    <property type="evidence" value="ECO:0007669"/>
    <property type="project" value="UniProtKB-KW"/>
</dbReference>
<dbReference type="EMBL" id="ADZX01000699">
    <property type="protein sequence ID" value="EFK95680.1"/>
    <property type="molecule type" value="Genomic_DNA"/>
</dbReference>
<accession>D9PL87</accession>
<dbReference type="SUPFAM" id="SSF53756">
    <property type="entry name" value="UDP-Glycosyltransferase/glycogen phosphorylase"/>
    <property type="match status" value="1"/>
</dbReference>
<proteinExistence type="predicted"/>
<evidence type="ECO:0000313" key="1">
    <source>
        <dbReference type="EMBL" id="EFK95680.1"/>
    </source>
</evidence>